<name>A0A368LGD8_9VIBR</name>
<dbReference type="AlphaFoldDB" id="A0A368LGD8"/>
<protein>
    <submittedName>
        <fullName evidence="1">Uncharacterized protein</fullName>
    </submittedName>
</protein>
<evidence type="ECO:0000313" key="2">
    <source>
        <dbReference type="Proteomes" id="UP000252479"/>
    </source>
</evidence>
<dbReference type="RefSeq" id="WP_086962245.1">
    <property type="nucleotide sequence ID" value="NZ_FUKS01000041.1"/>
</dbReference>
<organism evidence="1 2">
    <name type="scientific">Vibrio casei</name>
    <dbReference type="NCBI Taxonomy" id="673372"/>
    <lineage>
        <taxon>Bacteria</taxon>
        <taxon>Pseudomonadati</taxon>
        <taxon>Pseudomonadota</taxon>
        <taxon>Gammaproteobacteria</taxon>
        <taxon>Vibrionales</taxon>
        <taxon>Vibrionaceae</taxon>
        <taxon>Vibrio</taxon>
    </lineage>
</organism>
<dbReference type="GeneID" id="303190496"/>
<evidence type="ECO:0000313" key="1">
    <source>
        <dbReference type="EMBL" id="RCS69175.1"/>
    </source>
</evidence>
<comment type="caution">
    <text evidence="1">The sequence shown here is derived from an EMBL/GenBank/DDBJ whole genome shotgun (WGS) entry which is preliminary data.</text>
</comment>
<gene>
    <name evidence="1" type="ORF">CIK83_16360</name>
</gene>
<dbReference type="Proteomes" id="UP000252479">
    <property type="component" value="Unassembled WGS sequence"/>
</dbReference>
<sequence>MADYINKNILSQAYIHVEPVGIETEEQLEAFKENLRAFALSRTEFFLSEGLEINIEFEEGSIKTRVTVIGTLMLLLQGISSYKDFREGLQLLYSDSQWLSDAIISESLYQTKAKHHDVIRVEARTGIIGSVHKVLNQLERIRSGAKGAMLASDIVEKIDDVQDELSKLMDNICDLDDRNLVAKECKYLVQELPEIPVPPKDKTNSKHAINEYRRKKSSLSSSIDIHVIVEE</sequence>
<dbReference type="EMBL" id="QPGL01000003">
    <property type="protein sequence ID" value="RCS69175.1"/>
    <property type="molecule type" value="Genomic_DNA"/>
</dbReference>
<reference evidence="1 2" key="1">
    <citation type="journal article" date="2017" name="Elife">
        <title>Extensive horizontal gene transfer in cheese-associated bacteria.</title>
        <authorList>
            <person name="Bonham K.S."/>
            <person name="Wolfe B.E."/>
            <person name="Dutton R.J."/>
        </authorList>
    </citation>
    <scope>NUCLEOTIDE SEQUENCE [LARGE SCALE GENOMIC DNA]</scope>
    <source>
        <strain evidence="1 2">JB196</strain>
    </source>
</reference>
<keyword evidence="2" id="KW-1185">Reference proteome</keyword>
<proteinExistence type="predicted"/>
<accession>A0A368LGD8</accession>